<dbReference type="GO" id="GO:0003723">
    <property type="term" value="F:RNA binding"/>
    <property type="evidence" value="ECO:0007669"/>
    <property type="project" value="UniProtKB-UniRule"/>
</dbReference>
<reference evidence="13" key="1">
    <citation type="submission" date="2023-07" db="EMBL/GenBank/DDBJ databases">
        <title>Chromosome-level genome assembly of Artemia franciscana.</title>
        <authorList>
            <person name="Jo E."/>
        </authorList>
    </citation>
    <scope>NUCLEOTIDE SEQUENCE</scope>
    <source>
        <tissue evidence="13">Whole body</tissue>
    </source>
</reference>
<evidence type="ECO:0000256" key="4">
    <source>
        <dbReference type="ARBA" id="ARBA00014464"/>
    </source>
</evidence>
<evidence type="ECO:0000256" key="3">
    <source>
        <dbReference type="ARBA" id="ARBA00006120"/>
    </source>
</evidence>
<organism evidence="13 14">
    <name type="scientific">Artemia franciscana</name>
    <name type="common">Brine shrimp</name>
    <name type="synonym">Artemia sanfranciscana</name>
    <dbReference type="NCBI Taxonomy" id="6661"/>
    <lineage>
        <taxon>Eukaryota</taxon>
        <taxon>Metazoa</taxon>
        <taxon>Ecdysozoa</taxon>
        <taxon>Arthropoda</taxon>
        <taxon>Crustacea</taxon>
        <taxon>Branchiopoda</taxon>
        <taxon>Anostraca</taxon>
        <taxon>Artemiidae</taxon>
        <taxon>Artemia</taxon>
    </lineage>
</organism>
<dbReference type="EMBL" id="JAVRJZ010000016">
    <property type="protein sequence ID" value="KAK2710586.1"/>
    <property type="molecule type" value="Genomic_DNA"/>
</dbReference>
<dbReference type="GO" id="GO:0032021">
    <property type="term" value="C:NELF complex"/>
    <property type="evidence" value="ECO:0007669"/>
    <property type="project" value="InterPro"/>
</dbReference>
<dbReference type="PANTHER" id="PTHR17250">
    <property type="entry name" value="NEGATIVE ELONGATION FACTOR E"/>
    <property type="match status" value="1"/>
</dbReference>
<keyword evidence="5" id="KW-0158">Chromosome</keyword>
<feature type="domain" description="RRM" evidence="12">
    <location>
        <begin position="170"/>
        <end position="240"/>
    </location>
</feature>
<dbReference type="InterPro" id="IPR000504">
    <property type="entry name" value="RRM_dom"/>
</dbReference>
<evidence type="ECO:0000256" key="8">
    <source>
        <dbReference type="ARBA" id="ARBA00023015"/>
    </source>
</evidence>
<dbReference type="Gene3D" id="3.30.70.330">
    <property type="match status" value="1"/>
</dbReference>
<evidence type="ECO:0000256" key="7">
    <source>
        <dbReference type="ARBA" id="ARBA00022884"/>
    </source>
</evidence>
<evidence type="ECO:0000256" key="2">
    <source>
        <dbReference type="ARBA" id="ARBA00004286"/>
    </source>
</evidence>
<evidence type="ECO:0000256" key="11">
    <source>
        <dbReference type="PROSITE-ProRule" id="PRU00176"/>
    </source>
</evidence>
<dbReference type="Proteomes" id="UP001187531">
    <property type="component" value="Unassembled WGS sequence"/>
</dbReference>
<dbReference type="AlphaFoldDB" id="A0AA88HMV5"/>
<dbReference type="SUPFAM" id="SSF54928">
    <property type="entry name" value="RNA-binding domain, RBD"/>
    <property type="match status" value="1"/>
</dbReference>
<protein>
    <recommendedName>
        <fullName evidence="4">Negative elongation factor E</fullName>
    </recommendedName>
</protein>
<gene>
    <name evidence="13" type="ORF">QYM36_011939</name>
</gene>
<evidence type="ECO:0000313" key="14">
    <source>
        <dbReference type="Proteomes" id="UP001187531"/>
    </source>
</evidence>
<dbReference type="InterPro" id="IPR035979">
    <property type="entry name" value="RBD_domain_sf"/>
</dbReference>
<dbReference type="PANTHER" id="PTHR17250:SF0">
    <property type="entry name" value="NEGATIVE ELONGATION FACTOR E"/>
    <property type="match status" value="1"/>
</dbReference>
<dbReference type="Pfam" id="PF00076">
    <property type="entry name" value="RRM_1"/>
    <property type="match status" value="1"/>
</dbReference>
<comment type="caution">
    <text evidence="13">The sequence shown here is derived from an EMBL/GenBank/DDBJ whole genome shotgun (WGS) entry which is preliminary data.</text>
</comment>
<dbReference type="PROSITE" id="PS50102">
    <property type="entry name" value="RRM"/>
    <property type="match status" value="1"/>
</dbReference>
<dbReference type="GO" id="GO:0034244">
    <property type="term" value="P:negative regulation of transcription elongation by RNA polymerase II"/>
    <property type="evidence" value="ECO:0007669"/>
    <property type="project" value="TreeGrafter"/>
</dbReference>
<dbReference type="GO" id="GO:0005694">
    <property type="term" value="C:chromosome"/>
    <property type="evidence" value="ECO:0007669"/>
    <property type="project" value="UniProtKB-SubCell"/>
</dbReference>
<comment type="subcellular location">
    <subcellularLocation>
        <location evidence="2">Chromosome</location>
    </subcellularLocation>
    <subcellularLocation>
        <location evidence="1">Nucleus</location>
    </subcellularLocation>
</comment>
<dbReference type="SMART" id="SM00360">
    <property type="entry name" value="RRM"/>
    <property type="match status" value="1"/>
</dbReference>
<proteinExistence type="inferred from homology"/>
<evidence type="ECO:0000256" key="5">
    <source>
        <dbReference type="ARBA" id="ARBA00022454"/>
    </source>
</evidence>
<comment type="similarity">
    <text evidence="3">Belongs to the RRM NELF-E family.</text>
</comment>
<evidence type="ECO:0000256" key="6">
    <source>
        <dbReference type="ARBA" id="ARBA00022491"/>
    </source>
</evidence>
<dbReference type="InterPro" id="IPR033102">
    <property type="entry name" value="NELFE"/>
</dbReference>
<evidence type="ECO:0000313" key="13">
    <source>
        <dbReference type="EMBL" id="KAK2710586.1"/>
    </source>
</evidence>
<accession>A0AA88HMV5</accession>
<evidence type="ECO:0000256" key="9">
    <source>
        <dbReference type="ARBA" id="ARBA00023163"/>
    </source>
</evidence>
<dbReference type="InterPro" id="IPR012677">
    <property type="entry name" value="Nucleotide-bd_a/b_plait_sf"/>
</dbReference>
<evidence type="ECO:0000256" key="1">
    <source>
        <dbReference type="ARBA" id="ARBA00004123"/>
    </source>
</evidence>
<evidence type="ECO:0000259" key="12">
    <source>
        <dbReference type="PROSITE" id="PS50102"/>
    </source>
</evidence>
<keyword evidence="6" id="KW-0678">Repressor</keyword>
<keyword evidence="7 11" id="KW-0694">RNA-binding</keyword>
<evidence type="ECO:0000256" key="10">
    <source>
        <dbReference type="ARBA" id="ARBA00023242"/>
    </source>
</evidence>
<name>A0AA88HMV5_ARTSF</name>
<keyword evidence="8" id="KW-0805">Transcription regulation</keyword>
<keyword evidence="14" id="KW-1185">Reference proteome</keyword>
<keyword evidence="10" id="KW-0539">Nucleus</keyword>
<sequence length="285" mass="31881">MVYMKFPDTLTEEETMLMQKYKKLRKKKKALQAMKIPKQQEPEKPQLKRKAEALDAKEVAKKLIKSGAIAAITKPLERQEKTGFKRSVGLERKLAASERSMSSFQPFSSAQAGLIPTVKEEHPSESTTKPKVPNIYESFVPATGLVEKTVRRQSLKEEEEPKEASPKTGNTIYVHGYNITEQFLKKNFQKFGLIVNIAMEIEKNCGFITFESASSAEQAISQVNHTTISGIELRVSLARRQAAVTPINDASASSTWSSLAARNSLKGSQSQGEKRHLVAYDEELF</sequence>
<keyword evidence="9" id="KW-0804">Transcription</keyword>